<dbReference type="InterPro" id="IPR036147">
    <property type="entry name" value="Anti-sigma_E_RseA_N_sf"/>
</dbReference>
<dbReference type="STRING" id="1117647.M5M_03365"/>
<gene>
    <name evidence="2" type="ordered locus">M5M_03365</name>
</gene>
<dbReference type="Gene3D" id="1.10.10.880">
    <property type="entry name" value="Anti sigma-E protein RseA, N-terminal domain"/>
    <property type="match status" value="1"/>
</dbReference>
<feature type="domain" description="Anti sigma-E protein RseA N-terminal" evidence="1">
    <location>
        <begin position="10"/>
        <end position="84"/>
    </location>
</feature>
<dbReference type="CDD" id="cd16328">
    <property type="entry name" value="RseA_N"/>
    <property type="match status" value="1"/>
</dbReference>
<name>K4KVA5_SIMAS</name>
<proteinExistence type="predicted"/>
<reference evidence="2 3" key="1">
    <citation type="journal article" date="2013" name="Genome Announc.">
        <title>Complete genome sequence of Simiduia agarivorans SA1(T), a marine bacterium able to degrade a variety of polysaccharides.</title>
        <authorList>
            <person name="Lin S.Y."/>
            <person name="Shieh W.Y."/>
            <person name="Chen J.S."/>
            <person name="Tang S.L."/>
        </authorList>
    </citation>
    <scope>NUCLEOTIDE SEQUENCE [LARGE SCALE GENOMIC DNA]</scope>
    <source>
        <strain evidence="3">DSM 21679 / JCM 13881 / BCRC 17597 / SA1</strain>
    </source>
</reference>
<dbReference type="InterPro" id="IPR052383">
    <property type="entry name" value="Anti-sigma-E_RseA-like"/>
</dbReference>
<evidence type="ECO:0000313" key="3">
    <source>
        <dbReference type="Proteomes" id="UP000000466"/>
    </source>
</evidence>
<dbReference type="AlphaFoldDB" id="K4KVA5"/>
<dbReference type="InterPro" id="IPR005572">
    <property type="entry name" value="Anti-sigma_E_RseA_N"/>
</dbReference>
<dbReference type="PANTHER" id="PTHR38104">
    <property type="match status" value="1"/>
</dbReference>
<organism evidence="2 3">
    <name type="scientific">Simiduia agarivorans (strain DSM 21679 / JCM 13881 / BCRC 17597 / SA1)</name>
    <dbReference type="NCBI Taxonomy" id="1117647"/>
    <lineage>
        <taxon>Bacteria</taxon>
        <taxon>Pseudomonadati</taxon>
        <taxon>Pseudomonadota</taxon>
        <taxon>Gammaproteobacteria</taxon>
        <taxon>Cellvibrionales</taxon>
        <taxon>Cellvibrionaceae</taxon>
        <taxon>Simiduia</taxon>
    </lineage>
</organism>
<dbReference type="KEGG" id="saga:M5M_03365"/>
<dbReference type="eggNOG" id="COG3073">
    <property type="taxonomic scope" value="Bacteria"/>
</dbReference>
<keyword evidence="3" id="KW-1185">Reference proteome</keyword>
<dbReference type="RefSeq" id="WP_015046055.1">
    <property type="nucleotide sequence ID" value="NC_018868.3"/>
</dbReference>
<dbReference type="EMBL" id="CP003746">
    <property type="protein sequence ID" value="AFU97882.1"/>
    <property type="molecule type" value="Genomic_DNA"/>
</dbReference>
<dbReference type="PANTHER" id="PTHR38104:SF1">
    <property type="entry name" value="ANTI-SIGMA-E FACTOR RSEA"/>
    <property type="match status" value="1"/>
</dbReference>
<accession>K4KVA5</accession>
<evidence type="ECO:0000259" key="1">
    <source>
        <dbReference type="Pfam" id="PF03872"/>
    </source>
</evidence>
<dbReference type="HOGENOM" id="CLU_105872_0_0_6"/>
<protein>
    <submittedName>
        <fullName evidence="2">MucA</fullName>
    </submittedName>
</protein>
<dbReference type="Pfam" id="PF03872">
    <property type="entry name" value="RseA_N"/>
    <property type="match status" value="1"/>
</dbReference>
<dbReference type="OrthoDB" id="5734981at2"/>
<dbReference type="Proteomes" id="UP000000466">
    <property type="component" value="Chromosome"/>
</dbReference>
<evidence type="ECO:0000313" key="2">
    <source>
        <dbReference type="EMBL" id="AFU97882.1"/>
    </source>
</evidence>
<sequence>MAEQANQKLQESLSALMDDQASELELRRLLKAMKDGDSLSESWSNYHLAASAMRGELSPRVPVDYSAGIMAALEAEPAHRMTPAKKQGFWGLAGKFAVAASVAGAVVIGAQQFADQEHALVAEAPAASLPAGAVPEGFASPDLTARTVNVSEASPLAAELEQNQRLIYVPTAAEQQIQNQVVEEHLNQLMLEHASNAAENSAQGLLPYARVAPEVELRPEPAVAPEQK</sequence>
<dbReference type="GO" id="GO:0016989">
    <property type="term" value="F:sigma factor antagonist activity"/>
    <property type="evidence" value="ECO:0007669"/>
    <property type="project" value="InterPro"/>
</dbReference>
<dbReference type="SUPFAM" id="SSF89069">
    <property type="entry name" value="N-terminal, cytoplasmic domain of anti-sigmaE factor RseA"/>
    <property type="match status" value="1"/>
</dbReference>